<evidence type="ECO:0000313" key="9">
    <source>
        <dbReference type="Proteomes" id="UP000581087"/>
    </source>
</evidence>
<comment type="caution">
    <text evidence="8">The sequence shown here is derived from an EMBL/GenBank/DDBJ whole genome shotgun (WGS) entry which is preliminary data.</text>
</comment>
<feature type="transmembrane region" description="Helical" evidence="7">
    <location>
        <begin position="28"/>
        <end position="50"/>
    </location>
</feature>
<feature type="transmembrane region" description="Helical" evidence="7">
    <location>
        <begin position="225"/>
        <end position="244"/>
    </location>
</feature>
<dbReference type="GO" id="GO:0033281">
    <property type="term" value="C:TAT protein transport complex"/>
    <property type="evidence" value="ECO:0007669"/>
    <property type="project" value="UniProtKB-UniRule"/>
</dbReference>
<dbReference type="HAMAP" id="MF_00902">
    <property type="entry name" value="TatC"/>
    <property type="match status" value="1"/>
</dbReference>
<keyword evidence="6 7" id="KW-0472">Membrane</keyword>
<dbReference type="GO" id="GO:0009977">
    <property type="term" value="F:proton motive force dependent protein transmembrane transporter activity"/>
    <property type="evidence" value="ECO:0007669"/>
    <property type="project" value="TreeGrafter"/>
</dbReference>
<evidence type="ECO:0000256" key="1">
    <source>
        <dbReference type="ARBA" id="ARBA00004141"/>
    </source>
</evidence>
<gene>
    <name evidence="7" type="primary">tatC</name>
    <name evidence="8" type="ORF">BJ972_002662</name>
</gene>
<comment type="subunit">
    <text evidence="7">The Tat system comprises two distinct complexes: a TatABC complex, containing multiple copies of TatA, TatB and TatC subunits, and a separate TatA complex, containing only TatA subunits. Substrates initially bind to the TatABC complex, which probably triggers association of the separate TatA complex to form the active translocon.</text>
</comment>
<keyword evidence="7" id="KW-1003">Cell membrane</keyword>
<keyword evidence="2 7" id="KW-0812">Transmembrane</keyword>
<keyword evidence="3 7" id="KW-0653">Protein transport</keyword>
<dbReference type="PRINTS" id="PR01840">
    <property type="entry name" value="TATCFAMILY"/>
</dbReference>
<protein>
    <recommendedName>
        <fullName evidence="7">Sec-independent protein translocase protein TatC</fullName>
    </recommendedName>
</protein>
<keyword evidence="7" id="KW-0813">Transport</keyword>
<evidence type="ECO:0000256" key="7">
    <source>
        <dbReference type="HAMAP-Rule" id="MF_00902"/>
    </source>
</evidence>
<reference evidence="8 9" key="1">
    <citation type="submission" date="2020-07" db="EMBL/GenBank/DDBJ databases">
        <title>Sequencing the genomes of 1000 actinobacteria strains.</title>
        <authorList>
            <person name="Klenk H.-P."/>
        </authorList>
    </citation>
    <scope>NUCLEOTIDE SEQUENCE [LARGE SCALE GENOMIC DNA]</scope>
    <source>
        <strain evidence="8 9">DSM 23870</strain>
    </source>
</reference>
<name>A0A852SGM9_9MICO</name>
<dbReference type="Proteomes" id="UP000581087">
    <property type="component" value="Unassembled WGS sequence"/>
</dbReference>
<dbReference type="EMBL" id="JACCBI010000001">
    <property type="protein sequence ID" value="NYD68143.1"/>
    <property type="molecule type" value="Genomic_DNA"/>
</dbReference>
<sequence length="266" mass="28340">MSVAGGAQPIAAGTMTLSAHLREARTRIFRTVVAVLVGVAIGYVVSGAILDVLRAPILELAESRDASLNYDSVSGAFELKLTIAIFAGLVISSPYWLYQAFAFFVPGLTRRERRYTFAFFFSAVPLFAAGCTTGFLLFPHIVELLASFASTEDSTLLQARYYVEFVMKLVLAVGVAFVLPVFVVLLNAMGVLSGASIVRSWRIVLTGIVVFCALATPAADIASMFLLALPMVVLFAGAAGIALLHDRSVARRALATASRPPSLLDA</sequence>
<dbReference type="RefSeq" id="WP_306457472.1">
    <property type="nucleotide sequence ID" value="NZ_JACCBI010000001.1"/>
</dbReference>
<keyword evidence="4 7" id="KW-1133">Transmembrane helix</keyword>
<keyword evidence="5 7" id="KW-0811">Translocation</keyword>
<comment type="subcellular location">
    <subcellularLocation>
        <location evidence="7">Cell membrane</location>
        <topology evidence="7">Multi-pass membrane protein</topology>
    </subcellularLocation>
    <subcellularLocation>
        <location evidence="1">Membrane</location>
        <topology evidence="1">Multi-pass membrane protein</topology>
    </subcellularLocation>
</comment>
<evidence type="ECO:0000313" key="8">
    <source>
        <dbReference type="EMBL" id="NYD68143.1"/>
    </source>
</evidence>
<feature type="transmembrane region" description="Helical" evidence="7">
    <location>
        <begin position="161"/>
        <end position="188"/>
    </location>
</feature>
<evidence type="ECO:0000256" key="4">
    <source>
        <dbReference type="ARBA" id="ARBA00022989"/>
    </source>
</evidence>
<accession>A0A852SGM9</accession>
<evidence type="ECO:0000256" key="3">
    <source>
        <dbReference type="ARBA" id="ARBA00022927"/>
    </source>
</evidence>
<dbReference type="AlphaFoldDB" id="A0A852SGM9"/>
<evidence type="ECO:0000256" key="6">
    <source>
        <dbReference type="ARBA" id="ARBA00023136"/>
    </source>
</evidence>
<dbReference type="GO" id="GO:0043953">
    <property type="term" value="P:protein transport by the Tat complex"/>
    <property type="evidence" value="ECO:0007669"/>
    <property type="project" value="UniProtKB-UniRule"/>
</dbReference>
<comment type="similarity">
    <text evidence="7">Belongs to the TatC family.</text>
</comment>
<dbReference type="InterPro" id="IPR002033">
    <property type="entry name" value="TatC"/>
</dbReference>
<dbReference type="NCBIfam" id="TIGR00945">
    <property type="entry name" value="tatC"/>
    <property type="match status" value="1"/>
</dbReference>
<dbReference type="PANTHER" id="PTHR30371:SF0">
    <property type="entry name" value="SEC-INDEPENDENT PROTEIN TRANSLOCASE PROTEIN TATC, CHLOROPLASTIC-RELATED"/>
    <property type="match status" value="1"/>
</dbReference>
<evidence type="ECO:0000256" key="5">
    <source>
        <dbReference type="ARBA" id="ARBA00023010"/>
    </source>
</evidence>
<dbReference type="Pfam" id="PF00902">
    <property type="entry name" value="TatC"/>
    <property type="match status" value="1"/>
</dbReference>
<feature type="transmembrane region" description="Helical" evidence="7">
    <location>
        <begin position="200"/>
        <end position="219"/>
    </location>
</feature>
<feature type="transmembrane region" description="Helical" evidence="7">
    <location>
        <begin position="117"/>
        <end position="141"/>
    </location>
</feature>
<organism evidence="8 9">
    <name type="scientific">Agromyces atrinae</name>
    <dbReference type="NCBI Taxonomy" id="592376"/>
    <lineage>
        <taxon>Bacteria</taxon>
        <taxon>Bacillati</taxon>
        <taxon>Actinomycetota</taxon>
        <taxon>Actinomycetes</taxon>
        <taxon>Micrococcales</taxon>
        <taxon>Microbacteriaceae</taxon>
        <taxon>Agromyces</taxon>
    </lineage>
</organism>
<feature type="transmembrane region" description="Helical" evidence="7">
    <location>
        <begin position="81"/>
        <end position="105"/>
    </location>
</feature>
<dbReference type="PANTHER" id="PTHR30371">
    <property type="entry name" value="SEC-INDEPENDENT PROTEIN TRANSLOCASE PROTEIN TATC"/>
    <property type="match status" value="1"/>
</dbReference>
<proteinExistence type="inferred from homology"/>
<evidence type="ECO:0000256" key="2">
    <source>
        <dbReference type="ARBA" id="ARBA00022692"/>
    </source>
</evidence>
<comment type="function">
    <text evidence="7">Part of the twin-arginine translocation (Tat) system that transports large folded proteins containing a characteristic twin-arginine motif in their signal peptide across membranes. Together with TatB, TatC is part of a receptor directly interacting with Tat signal peptides.</text>
</comment>
<dbReference type="GO" id="GO:0065002">
    <property type="term" value="P:intracellular protein transmembrane transport"/>
    <property type="evidence" value="ECO:0007669"/>
    <property type="project" value="TreeGrafter"/>
</dbReference>